<dbReference type="InterPro" id="IPR043131">
    <property type="entry name" value="BCAT-like_N"/>
</dbReference>
<organism evidence="2 3">
    <name type="scientific">Diatrype stigma</name>
    <dbReference type="NCBI Taxonomy" id="117547"/>
    <lineage>
        <taxon>Eukaryota</taxon>
        <taxon>Fungi</taxon>
        <taxon>Dikarya</taxon>
        <taxon>Ascomycota</taxon>
        <taxon>Pezizomycotina</taxon>
        <taxon>Sordariomycetes</taxon>
        <taxon>Xylariomycetidae</taxon>
        <taxon>Xylariales</taxon>
        <taxon>Diatrypaceae</taxon>
        <taxon>Diatrype</taxon>
    </lineage>
</organism>
<dbReference type="Gene3D" id="3.30.470.10">
    <property type="match status" value="1"/>
</dbReference>
<sequence>MGDFKLFTSLRYDPALVRVPGEGFTNAGWNQDPSAFYMLDLHRDRLLRAATYWGWTDAINAIAGDEGLKRLEVFLANAVRDVGEMPHRVKVELSQDGTLSHMKSPTPNVPLYNLFPPFLPSPGEEVSTQTEARGAAARKAPSKSPEYEVLVDTQPTTKSEFTHYKTTRRDMYDGARARGRLALADLKEVLLVNDDGGLVMEGSLTTCYFWRDGKWVTPVVPPAYGSGQGSGGNDGTTRRWALEKYVRPFSSALYTLGKKVNTNSHLVTEQNITASSLADGEECWLSNGVRGFLFGRVKLGA</sequence>
<keyword evidence="3" id="KW-1185">Reference proteome</keyword>
<gene>
    <name evidence="2" type="primary">ABZ2</name>
    <name evidence="2" type="ORF">SLS62_007181</name>
</gene>
<accession>A0AAN9YME8</accession>
<dbReference type="Gene3D" id="3.20.10.10">
    <property type="entry name" value="D-amino Acid Aminotransferase, subunit A, domain 2"/>
    <property type="match status" value="1"/>
</dbReference>
<protein>
    <submittedName>
        <fullName evidence="2">Aminodeoxychorismate lyase</fullName>
    </submittedName>
</protein>
<evidence type="ECO:0000313" key="3">
    <source>
        <dbReference type="Proteomes" id="UP001320420"/>
    </source>
</evidence>
<feature type="region of interest" description="Disordered" evidence="1">
    <location>
        <begin position="123"/>
        <end position="149"/>
    </location>
</feature>
<name>A0AAN9YME8_9PEZI</name>
<dbReference type="InterPro" id="IPR043132">
    <property type="entry name" value="BCAT-like_C"/>
</dbReference>
<dbReference type="GO" id="GO:0016829">
    <property type="term" value="F:lyase activity"/>
    <property type="evidence" value="ECO:0007669"/>
    <property type="project" value="UniProtKB-KW"/>
</dbReference>
<dbReference type="EMBL" id="JAKJXP020000057">
    <property type="protein sequence ID" value="KAK7750918.1"/>
    <property type="molecule type" value="Genomic_DNA"/>
</dbReference>
<reference evidence="2 3" key="1">
    <citation type="submission" date="2024-02" db="EMBL/GenBank/DDBJ databases">
        <title>De novo assembly and annotation of 12 fungi associated with fruit tree decline syndrome in Ontario, Canada.</title>
        <authorList>
            <person name="Sulman M."/>
            <person name="Ellouze W."/>
            <person name="Ilyukhin E."/>
        </authorList>
    </citation>
    <scope>NUCLEOTIDE SEQUENCE [LARGE SCALE GENOMIC DNA]</scope>
    <source>
        <strain evidence="2 3">M11/M66-122</strain>
    </source>
</reference>
<evidence type="ECO:0000256" key="1">
    <source>
        <dbReference type="SAM" id="MobiDB-lite"/>
    </source>
</evidence>
<dbReference type="InterPro" id="IPR036038">
    <property type="entry name" value="Aminotransferase-like"/>
</dbReference>
<proteinExistence type="predicted"/>
<dbReference type="InterPro" id="IPR001544">
    <property type="entry name" value="Aminotrans_IV"/>
</dbReference>
<dbReference type="Pfam" id="PF01063">
    <property type="entry name" value="Aminotran_4"/>
    <property type="match status" value="1"/>
</dbReference>
<dbReference type="AlphaFoldDB" id="A0AAN9YME8"/>
<comment type="caution">
    <text evidence="2">The sequence shown here is derived from an EMBL/GenBank/DDBJ whole genome shotgun (WGS) entry which is preliminary data.</text>
</comment>
<dbReference type="SUPFAM" id="SSF56752">
    <property type="entry name" value="D-aminoacid aminotransferase-like PLP-dependent enzymes"/>
    <property type="match status" value="1"/>
</dbReference>
<keyword evidence="2" id="KW-0456">Lyase</keyword>
<evidence type="ECO:0000313" key="2">
    <source>
        <dbReference type="EMBL" id="KAK7750918.1"/>
    </source>
</evidence>
<dbReference type="Proteomes" id="UP001320420">
    <property type="component" value="Unassembled WGS sequence"/>
</dbReference>